<protein>
    <submittedName>
        <fullName evidence="2">Uncharacterized protein</fullName>
    </submittedName>
</protein>
<keyword evidence="3" id="KW-1185">Reference proteome</keyword>
<comment type="caution">
    <text evidence="2">The sequence shown here is derived from an EMBL/GenBank/DDBJ whole genome shotgun (WGS) entry which is preliminary data.</text>
</comment>
<sequence length="297" mass="34634">MEEINVKELLIENFKDDPIYKLCQISKLDDYLFDENILALHPATTYSTVETGKILGKNDSTIRNHFRSDLIEYIEPEKAGKYFRLNYKSIFRLHMIFLLMNKVGKTSVDILVEAGIHASQMYGGSGTGKTNNKEEDSLRVISNEAPDELFEKMDLIEKHLATQSIQMAMLAYEKKITDCDFDILQNQHAIELIKQEEYQRYLEEKQTRLLASALKKTYKKSMFGFVKRDENANIESISKEIEVALQEKKEQVIKEKVKSHEDRIAELKDEKLKLQNSLEDERKKLSFQYQDKLETSN</sequence>
<evidence type="ECO:0000256" key="1">
    <source>
        <dbReference type="SAM" id="Coils"/>
    </source>
</evidence>
<accession>A0A437K7G7</accession>
<evidence type="ECO:0000313" key="3">
    <source>
        <dbReference type="Proteomes" id="UP000288024"/>
    </source>
</evidence>
<dbReference type="RefSeq" id="WP_127739961.1">
    <property type="nucleotide sequence ID" value="NZ_CAJCKN010000005.1"/>
</dbReference>
<dbReference type="GeneID" id="87619084"/>
<organism evidence="2 3">
    <name type="scientific">Niallia taxi</name>
    <dbReference type="NCBI Taxonomy" id="2499688"/>
    <lineage>
        <taxon>Bacteria</taxon>
        <taxon>Bacillati</taxon>
        <taxon>Bacillota</taxon>
        <taxon>Bacilli</taxon>
        <taxon>Bacillales</taxon>
        <taxon>Bacillaceae</taxon>
        <taxon>Niallia</taxon>
    </lineage>
</organism>
<keyword evidence="1" id="KW-0175">Coiled coil</keyword>
<reference evidence="2 3" key="1">
    <citation type="submission" date="2019-01" db="EMBL/GenBank/DDBJ databases">
        <title>Bacillus sp. M5HDSG1-1, whole genome shotgun sequence.</title>
        <authorList>
            <person name="Tuo L."/>
        </authorList>
    </citation>
    <scope>NUCLEOTIDE SEQUENCE [LARGE SCALE GENOMIC DNA]</scope>
    <source>
        <strain evidence="2 3">M5HDSG1-1</strain>
    </source>
</reference>
<dbReference type="EMBL" id="RZTZ01000009">
    <property type="protein sequence ID" value="RVT59532.1"/>
    <property type="molecule type" value="Genomic_DNA"/>
</dbReference>
<gene>
    <name evidence="2" type="ORF">EM808_19765</name>
</gene>
<evidence type="ECO:0000313" key="2">
    <source>
        <dbReference type="EMBL" id="RVT59532.1"/>
    </source>
</evidence>
<name>A0A437K7G7_9BACI</name>
<feature type="coiled-coil region" evidence="1">
    <location>
        <begin position="227"/>
        <end position="284"/>
    </location>
</feature>
<dbReference type="AlphaFoldDB" id="A0A437K7G7"/>
<dbReference type="Proteomes" id="UP000288024">
    <property type="component" value="Unassembled WGS sequence"/>
</dbReference>
<proteinExistence type="predicted"/>